<comment type="caution">
    <text evidence="1">The sequence shown here is derived from an EMBL/GenBank/DDBJ whole genome shotgun (WGS) entry which is preliminary data.</text>
</comment>
<name>A0A3K0JXY3_ECOLX</name>
<organism evidence="1 2">
    <name type="scientific">Escherichia coli</name>
    <dbReference type="NCBI Taxonomy" id="562"/>
    <lineage>
        <taxon>Bacteria</taxon>
        <taxon>Pseudomonadati</taxon>
        <taxon>Pseudomonadota</taxon>
        <taxon>Gammaproteobacteria</taxon>
        <taxon>Enterobacterales</taxon>
        <taxon>Enterobacteriaceae</taxon>
        <taxon>Escherichia</taxon>
    </lineage>
</organism>
<dbReference type="RefSeq" id="WP_068862771.1">
    <property type="nucleotide sequence ID" value="NZ_CANUFW010000042.1"/>
</dbReference>
<reference evidence="1 2" key="1">
    <citation type="submission" date="2018-10" db="EMBL/GenBank/DDBJ databases">
        <authorList>
            <consortium name="NARMS: The National Antimicrobial Resistance Monitoring System"/>
        </authorList>
    </citation>
    <scope>NUCLEOTIDE SEQUENCE [LARGE SCALE GENOMIC DNA]</scope>
    <source>
        <strain evidence="1 2">CVM N17EC1330</strain>
    </source>
</reference>
<sequence>MKNFKVISMFESFKELFSSTANTAVHRAKNPVLGAFVMSWCAFNWKSLLYLFFSKSNIIDKISYISDNSTWKTVMFYPCLSVITICCLLPWVNNIINVWQAKPLDNNDSIENHRKARKIQRETRLQRLLAKKDITYEKVKTGAEKNIQDMKEEIILSKDRMGQLTSELKERETELRAAQARILELSKVIDETTSKLENLEKTHKNLKNEYESYKKNIPLATNNTIANGLVGLKSLQDFNESVKKLGVTGINNPEISTLLNNPLVNINGDLNSTYQRKSKTQK</sequence>
<dbReference type="AlphaFoldDB" id="A0A3K0JXY3"/>
<evidence type="ECO:0000313" key="1">
    <source>
        <dbReference type="EMBL" id="EAC1534513.1"/>
    </source>
</evidence>
<dbReference type="EMBL" id="AAAGZE010000073">
    <property type="protein sequence ID" value="EAC1534513.1"/>
    <property type="molecule type" value="Genomic_DNA"/>
</dbReference>
<dbReference type="Proteomes" id="UP000382540">
    <property type="component" value="Unassembled WGS sequence"/>
</dbReference>
<gene>
    <name evidence="1" type="ORF">D9J61_21195</name>
</gene>
<evidence type="ECO:0000313" key="2">
    <source>
        <dbReference type="Proteomes" id="UP000382540"/>
    </source>
</evidence>
<accession>A0A3K0JXY3</accession>
<proteinExistence type="predicted"/>
<protein>
    <submittedName>
        <fullName evidence="1">Uncharacterized protein</fullName>
    </submittedName>
</protein>